<evidence type="ECO:0000256" key="2">
    <source>
        <dbReference type="RuleBase" id="RU362097"/>
    </source>
</evidence>
<evidence type="ECO:0000256" key="1">
    <source>
        <dbReference type="ARBA" id="ARBA00007613"/>
    </source>
</evidence>
<comment type="caution">
    <text evidence="4">The sequence shown here is derived from an EMBL/GenBank/DDBJ whole genome shotgun (WGS) entry which is preliminary data.</text>
</comment>
<dbReference type="InterPro" id="IPR003423">
    <property type="entry name" value="OMP_efflux"/>
</dbReference>
<organism evidence="4 5">
    <name type="scientific">Neptunitalea lumnitzerae</name>
    <dbReference type="NCBI Taxonomy" id="2965509"/>
    <lineage>
        <taxon>Bacteria</taxon>
        <taxon>Pseudomonadati</taxon>
        <taxon>Bacteroidota</taxon>
        <taxon>Flavobacteriia</taxon>
        <taxon>Flavobacteriales</taxon>
        <taxon>Flavobacteriaceae</taxon>
        <taxon>Neptunitalea</taxon>
    </lineage>
</organism>
<dbReference type="PROSITE" id="PS51257">
    <property type="entry name" value="PROKAR_LIPOPROTEIN"/>
    <property type="match status" value="1"/>
</dbReference>
<evidence type="ECO:0000313" key="4">
    <source>
        <dbReference type="EMBL" id="GLB49428.1"/>
    </source>
</evidence>
<name>A0ABQ5MJ73_9FLAO</name>
<keyword evidence="2" id="KW-0449">Lipoprotein</keyword>
<proteinExistence type="inferred from homology"/>
<evidence type="ECO:0000256" key="3">
    <source>
        <dbReference type="SAM" id="Coils"/>
    </source>
</evidence>
<dbReference type="PANTHER" id="PTHR30203:SF33">
    <property type="entry name" value="BLR4455 PROTEIN"/>
    <property type="match status" value="1"/>
</dbReference>
<keyword evidence="2" id="KW-1134">Transmembrane beta strand</keyword>
<sequence>MRKAYKILILGCFSSGVLISCSVGKKYERPEIDTPDTFYGATEVALTADSIQLPWKTFFKDPKLIALIDTALVRNADFNTALKSVAQAELSLKNAKKSILPSISIAASGNRTWPSKNSLNGSLTEEFIGTKYIDDYAVSGNLSWEVPLWGKFSLQKAASNANYMATRANWVAVKTRLITQVAQGYYQLIALDAQLRIAKENDELSKCTLAMMELQFESGQINAVAVAQAKAQQKTAELLIPLYEQNITIQENALNILLGRFPQAIVRANSLAEVFPEEVPVVVPSVLLSRRPDVRAAEFSYMAANAQTGLQKAAMYPSLTIAPQYGLNSYQFDTWFDMPGSITKMVAASIAAPLFQGGKLKAAYKSALLDQQKAAIEFQQTFMTAVGEVSDALATIEGSSKRMELVTEKGTALEKASTDAVKLFNNGMVTYLDVITAQNSKLQNDLEQISIQLDQLNAFSELYRALGGGIE</sequence>
<dbReference type="Proteomes" id="UP001143543">
    <property type="component" value="Unassembled WGS sequence"/>
</dbReference>
<dbReference type="Gene3D" id="2.20.200.10">
    <property type="entry name" value="Outer membrane efflux proteins (OEP)"/>
    <property type="match status" value="1"/>
</dbReference>
<accession>A0ABQ5MJ73</accession>
<keyword evidence="5" id="KW-1185">Reference proteome</keyword>
<comment type="subcellular location">
    <subcellularLocation>
        <location evidence="2">Cell membrane</location>
        <topology evidence="2">Lipid-anchor</topology>
    </subcellularLocation>
</comment>
<dbReference type="NCBIfam" id="TIGR01845">
    <property type="entry name" value="outer_NodT"/>
    <property type="match status" value="1"/>
</dbReference>
<keyword evidence="2" id="KW-0812">Transmembrane</keyword>
<dbReference type="Gene3D" id="1.20.1600.10">
    <property type="entry name" value="Outer membrane efflux proteins (OEP)"/>
    <property type="match status" value="1"/>
</dbReference>
<gene>
    <name evidence="4" type="ORF">Y10_17960</name>
</gene>
<keyword evidence="2" id="KW-0564">Palmitate</keyword>
<dbReference type="PANTHER" id="PTHR30203">
    <property type="entry name" value="OUTER MEMBRANE CATION EFFLUX PROTEIN"/>
    <property type="match status" value="1"/>
</dbReference>
<dbReference type="Pfam" id="PF02321">
    <property type="entry name" value="OEP"/>
    <property type="match status" value="2"/>
</dbReference>
<keyword evidence="2" id="KW-0472">Membrane</keyword>
<keyword evidence="3" id="KW-0175">Coiled coil</keyword>
<feature type="coiled-coil region" evidence="3">
    <location>
        <begin position="432"/>
        <end position="459"/>
    </location>
</feature>
<protein>
    <submittedName>
        <fullName evidence="4">RND transporter</fullName>
    </submittedName>
</protein>
<dbReference type="EMBL" id="BRVO01000002">
    <property type="protein sequence ID" value="GLB49428.1"/>
    <property type="molecule type" value="Genomic_DNA"/>
</dbReference>
<evidence type="ECO:0000313" key="5">
    <source>
        <dbReference type="Proteomes" id="UP001143543"/>
    </source>
</evidence>
<comment type="similarity">
    <text evidence="1 2">Belongs to the outer membrane factor (OMF) (TC 1.B.17) family.</text>
</comment>
<reference evidence="4" key="1">
    <citation type="submission" date="2022-07" db="EMBL/GenBank/DDBJ databases">
        <title>Taxonomy of Novel Oxalotrophic and Methylotrophic Bacteria.</title>
        <authorList>
            <person name="Sahin N."/>
            <person name="Tani A."/>
        </authorList>
    </citation>
    <scope>NUCLEOTIDE SEQUENCE</scope>
    <source>
        <strain evidence="4">Y10</strain>
    </source>
</reference>
<dbReference type="InterPro" id="IPR010131">
    <property type="entry name" value="MdtP/NodT-like"/>
</dbReference>
<dbReference type="SUPFAM" id="SSF56954">
    <property type="entry name" value="Outer membrane efflux proteins (OEP)"/>
    <property type="match status" value="1"/>
</dbReference>
<dbReference type="RefSeq" id="WP_281765064.1">
    <property type="nucleotide sequence ID" value="NZ_BRVO01000002.1"/>
</dbReference>